<organism evidence="2 3">
    <name type="scientific">Secundilactobacillus mixtipabuli</name>
    <dbReference type="NCBI Taxonomy" id="1435342"/>
    <lineage>
        <taxon>Bacteria</taxon>
        <taxon>Bacillati</taxon>
        <taxon>Bacillota</taxon>
        <taxon>Bacilli</taxon>
        <taxon>Lactobacillales</taxon>
        <taxon>Lactobacillaceae</taxon>
        <taxon>Secundilactobacillus</taxon>
    </lineage>
</organism>
<evidence type="ECO:0000256" key="1">
    <source>
        <dbReference type="SAM" id="Phobius"/>
    </source>
</evidence>
<dbReference type="EMBL" id="BCMF01000003">
    <property type="protein sequence ID" value="GAW98673.1"/>
    <property type="molecule type" value="Genomic_DNA"/>
</dbReference>
<reference evidence="2 3" key="1">
    <citation type="submission" date="2015-11" db="EMBL/GenBank/DDBJ databases">
        <title>Draft genome sequences of new species of the genus Lactobacillus isolated from orchardgrass silage.</title>
        <authorList>
            <person name="Tohno M."/>
            <person name="Tanizawa Y."/>
            <person name="Arita M."/>
        </authorList>
    </citation>
    <scope>NUCLEOTIDE SEQUENCE [LARGE SCALE GENOMIC DNA]</scope>
    <source>
        <strain evidence="2 3">IWT30</strain>
    </source>
</reference>
<keyword evidence="1" id="KW-1133">Transmembrane helix</keyword>
<keyword evidence="1" id="KW-0812">Transmembrane</keyword>
<feature type="transmembrane region" description="Helical" evidence="1">
    <location>
        <begin position="59"/>
        <end position="88"/>
    </location>
</feature>
<gene>
    <name evidence="2" type="ORF">IWT30_00632</name>
</gene>
<evidence type="ECO:0000313" key="2">
    <source>
        <dbReference type="EMBL" id="GAW98673.1"/>
    </source>
</evidence>
<dbReference type="AlphaFoldDB" id="A0A1Z5IA50"/>
<feature type="transmembrane region" description="Helical" evidence="1">
    <location>
        <begin position="27"/>
        <end position="47"/>
    </location>
</feature>
<comment type="caution">
    <text evidence="2">The sequence shown here is derived from an EMBL/GenBank/DDBJ whole genome shotgun (WGS) entry which is preliminary data.</text>
</comment>
<dbReference type="OrthoDB" id="2298855at2"/>
<sequence length="99" mass="10981">MPLLAIIVDVITAFTYLFQVKSGSTGVYVLGIIVQAVATLLLLVWALTYRRKKYRNPVIFGFFTATFSYGIILISVVINALVFVLYLMNILGINGVIFS</sequence>
<name>A0A1Z5IA50_9LACO</name>
<keyword evidence="1" id="KW-0472">Membrane</keyword>
<protein>
    <submittedName>
        <fullName evidence="2">Uncharacterized protein</fullName>
    </submittedName>
</protein>
<dbReference type="RefSeq" id="WP_089108490.1">
    <property type="nucleotide sequence ID" value="NZ_BCMF01000003.1"/>
</dbReference>
<keyword evidence="3" id="KW-1185">Reference proteome</keyword>
<accession>A0A1Z5IA50</accession>
<proteinExistence type="predicted"/>
<evidence type="ECO:0000313" key="3">
    <source>
        <dbReference type="Proteomes" id="UP000198374"/>
    </source>
</evidence>
<dbReference type="Proteomes" id="UP000198374">
    <property type="component" value="Unassembled WGS sequence"/>
</dbReference>